<evidence type="ECO:0008006" key="7">
    <source>
        <dbReference type="Google" id="ProtNLM"/>
    </source>
</evidence>
<feature type="region of interest" description="Disordered" evidence="1">
    <location>
        <begin position="145"/>
        <end position="209"/>
    </location>
</feature>
<dbReference type="RefSeq" id="WP_210971162.1">
    <property type="nucleotide sequence ID" value="NZ_JAGPXE010000007.1"/>
</dbReference>
<sequence>MAVDDDGWDLEPGTVLRRTEVHARFGGNRQSGIAPIANSPNVLVFTGKGGAQYGYDYDGWRSDGAFYYTGEGKLGDQKLTHGNKALATPGRRIRVFEEVQKAHVRYVGEFRTDAEDVWHLGTSRDVRERERAVIIFKLWPVDPSIAEEPKDGAPPPSGKVRGDPEALAAVEQSADEQESADSGAESDDESSGDEHLRWASDSPAEDDKLNREGLAKEIAKQLKYFAREEPKSSFLIHIDGPWGSGKSSLLNLLHRRIKDEYLVVYFDAWKHARVEPSWWALLTSLREQVVRQWSRPRRWWFRVCEAAQRARRGKRPFFATLFILAAVLLIALLYNPNLLSPKQVGALISGVKVPLTAAVAIWAATMAVSRFVWWDSARGAQRLEQVYKNPLQEVNWYFGWLVKKSKKKIVFFVDDLDRCDENHVVELLDSIQTIVRDAPYGEKSASYFVVAAHGSWLRRAYETVRGSFSGAVEDPGRRLGHLFLNKLFQLTIPMPTLGADTKQRYFEGEVIRLEPKQSGEDAKQAEIARLSEELRLAAKPEQVEAILEEVDDEARRGLAAEAIELYDTPEMVKLTEHALQEWVKFLDNNPRSMKRFVNTYIVLRAARTYEGISLTSDVLAFWLVLQTRWPILTEYFEANLNSLGTESDKKINLDALPERYDPILKDPEFRQVIREAKVELTPDRIRACCGARVSENKGQPHD</sequence>
<evidence type="ECO:0000256" key="1">
    <source>
        <dbReference type="SAM" id="MobiDB-lite"/>
    </source>
</evidence>
<evidence type="ECO:0000259" key="4">
    <source>
        <dbReference type="Pfam" id="PF26348"/>
    </source>
</evidence>
<feature type="domain" description="ScoMcrA-like SRA" evidence="4">
    <location>
        <begin position="17"/>
        <end position="147"/>
    </location>
</feature>
<keyword evidence="2" id="KW-0472">Membrane</keyword>
<feature type="transmembrane region" description="Helical" evidence="2">
    <location>
        <begin position="317"/>
        <end position="335"/>
    </location>
</feature>
<dbReference type="InterPro" id="IPR058712">
    <property type="entry name" value="SRA_ScoMcrA"/>
</dbReference>
<proteinExistence type="predicted"/>
<dbReference type="InterPro" id="IPR011646">
    <property type="entry name" value="KAP_P-loop"/>
</dbReference>
<dbReference type="Pfam" id="PF07693">
    <property type="entry name" value="KAP_NTPase"/>
    <property type="match status" value="1"/>
</dbReference>
<keyword evidence="2" id="KW-0812">Transmembrane</keyword>
<feature type="compositionally biased region" description="Acidic residues" evidence="1">
    <location>
        <begin position="173"/>
        <end position="191"/>
    </location>
</feature>
<evidence type="ECO:0000259" key="3">
    <source>
        <dbReference type="Pfam" id="PF07693"/>
    </source>
</evidence>
<dbReference type="Pfam" id="PF26348">
    <property type="entry name" value="SRA_ScoMcrA"/>
    <property type="match status" value="1"/>
</dbReference>
<keyword evidence="6" id="KW-1185">Reference proteome</keyword>
<feature type="transmembrane region" description="Helical" evidence="2">
    <location>
        <begin position="355"/>
        <end position="373"/>
    </location>
</feature>
<dbReference type="EMBL" id="JAGPXE010000007">
    <property type="protein sequence ID" value="MBQ0925945.1"/>
    <property type="molecule type" value="Genomic_DNA"/>
</dbReference>
<dbReference type="Gene3D" id="3.40.50.300">
    <property type="entry name" value="P-loop containing nucleotide triphosphate hydrolases"/>
    <property type="match status" value="1"/>
</dbReference>
<accession>A0ABS5DI26</accession>
<feature type="domain" description="KAP NTPase" evidence="3">
    <location>
        <begin position="216"/>
        <end position="603"/>
    </location>
</feature>
<dbReference type="Proteomes" id="UP000674084">
    <property type="component" value="Unassembled WGS sequence"/>
</dbReference>
<comment type="caution">
    <text evidence="5">The sequence shown here is derived from an EMBL/GenBank/DDBJ whole genome shotgun (WGS) entry which is preliminary data.</text>
</comment>
<dbReference type="PANTHER" id="PTHR22674">
    <property type="entry name" value="NTPASE, KAP FAMILY P-LOOP DOMAIN-CONTAINING 1"/>
    <property type="match status" value="1"/>
</dbReference>
<reference evidence="5 6" key="1">
    <citation type="submission" date="2021-04" db="EMBL/GenBank/DDBJ databases">
        <title>Whole-genome sequencing of Saccharopolyspora endophytica KCTC 19397.</title>
        <authorList>
            <person name="Ay H."/>
            <person name="Saygin H."/>
            <person name="Sahin N."/>
        </authorList>
    </citation>
    <scope>NUCLEOTIDE SEQUENCE [LARGE SCALE GENOMIC DNA]</scope>
    <source>
        <strain evidence="5 6">KCTC 19397</strain>
    </source>
</reference>
<protein>
    <recommendedName>
        <fullName evidence="7">KAP NTPase domain-containing protein</fullName>
    </recommendedName>
</protein>
<dbReference type="InterPro" id="IPR027417">
    <property type="entry name" value="P-loop_NTPase"/>
</dbReference>
<keyword evidence="2" id="KW-1133">Transmembrane helix</keyword>
<evidence type="ECO:0000256" key="2">
    <source>
        <dbReference type="SAM" id="Phobius"/>
    </source>
</evidence>
<name>A0ABS5DI26_9PSEU</name>
<evidence type="ECO:0000313" key="5">
    <source>
        <dbReference type="EMBL" id="MBQ0925945.1"/>
    </source>
</evidence>
<dbReference type="PANTHER" id="PTHR22674:SF6">
    <property type="entry name" value="NTPASE KAP FAMILY P-LOOP DOMAIN-CONTAINING PROTEIN 1"/>
    <property type="match status" value="1"/>
</dbReference>
<gene>
    <name evidence="5" type="ORF">KBO27_18505</name>
</gene>
<evidence type="ECO:0000313" key="6">
    <source>
        <dbReference type="Proteomes" id="UP000674084"/>
    </source>
</evidence>
<dbReference type="SUPFAM" id="SSF52540">
    <property type="entry name" value="P-loop containing nucleoside triphosphate hydrolases"/>
    <property type="match status" value="1"/>
</dbReference>
<dbReference type="InterPro" id="IPR052754">
    <property type="entry name" value="NTPase_KAP_P-loop"/>
</dbReference>
<organism evidence="5 6">
    <name type="scientific">Saccharopolyspora endophytica</name>
    <dbReference type="NCBI Taxonomy" id="543886"/>
    <lineage>
        <taxon>Bacteria</taxon>
        <taxon>Bacillati</taxon>
        <taxon>Actinomycetota</taxon>
        <taxon>Actinomycetes</taxon>
        <taxon>Pseudonocardiales</taxon>
        <taxon>Pseudonocardiaceae</taxon>
        <taxon>Saccharopolyspora</taxon>
    </lineage>
</organism>